<accession>A0A1H1RW46</accession>
<evidence type="ECO:0000256" key="1">
    <source>
        <dbReference type="SAM" id="Coils"/>
    </source>
</evidence>
<dbReference type="EMBL" id="LT629748">
    <property type="protein sequence ID" value="SDS39960.1"/>
    <property type="molecule type" value="Genomic_DNA"/>
</dbReference>
<gene>
    <name evidence="4" type="ORF">SAMN05216198_1864</name>
</gene>
<dbReference type="STRING" id="797277.SAMN05216198_1864"/>
<dbReference type="NCBIfam" id="TIGR03505">
    <property type="entry name" value="FimV_core"/>
    <property type="match status" value="1"/>
</dbReference>
<feature type="region of interest" description="Disordered" evidence="2">
    <location>
        <begin position="440"/>
        <end position="461"/>
    </location>
</feature>
<protein>
    <submittedName>
        <fullName evidence="4">Pilus assembly protein FimV</fullName>
    </submittedName>
</protein>
<dbReference type="Pfam" id="PF25800">
    <property type="entry name" value="FimV_N"/>
    <property type="match status" value="1"/>
</dbReference>
<feature type="compositionally biased region" description="Pro residues" evidence="2">
    <location>
        <begin position="446"/>
        <end position="455"/>
    </location>
</feature>
<proteinExistence type="predicted"/>
<dbReference type="InterPro" id="IPR057840">
    <property type="entry name" value="FimV_N"/>
</dbReference>
<sequence>MNVHRRVIVGVASLAALYAGSSYALGLGEVQLDSALNQPLNAVIELHGAEGLTPADIRVSLADAAAFSRVGIERPYFLTELRFTPVLVNQRLAVRVESNRPVNEPYLNFLVQLHRPGGLLLREYTVLLDPPLYQPAPVLTASAHVVAASESATTHDVSRPARQAAQPALPDLQPQPGAQHYQTAAGDSLWVIAQTTRPDETVPVRRQMLAIRALNPDAFVNGDINRLRTGQTLILPTAPQVDATGGSAMVAAPAASGPELNAETAAAMTQAGAPADPPTDVPASTADRARLRIEEPVLQAAAAENAQLHARLDEIESRFNALLSELDARDRQIASLQAEIEVLRRARDAELPEQATTTEGEAAVPADTQPVAGGSLEPAEEPPVAGAIERQVPDLTQAPAEPESAAEPAQSSNGWWAILLALLAGIPGVLVLRRQRRQPEAAPTVMPHPEPPPITVPGTRPVDPLEGVELYITYGRFVEARNMLDKAINMEPTRVDLRLSQLGVLAELGDAPAFAEQAVAVHALGGDSLQVEELKARYPQIRNALRTDLAQPAQQSTTAMFADNADVERSTLDLDGFDLDADWDLIDGLDAKSSDRAARRAPAAEPDFESNLTDFPEIGELEDDFSSHLERPGDDQRKDR</sequence>
<dbReference type="OrthoDB" id="5298707at2"/>
<evidence type="ECO:0000259" key="3">
    <source>
        <dbReference type="Pfam" id="PF25800"/>
    </source>
</evidence>
<evidence type="ECO:0000313" key="5">
    <source>
        <dbReference type="Proteomes" id="UP000243426"/>
    </source>
</evidence>
<reference evidence="5" key="1">
    <citation type="submission" date="2016-10" db="EMBL/GenBank/DDBJ databases">
        <authorList>
            <person name="Varghese N."/>
            <person name="Submissions S."/>
        </authorList>
    </citation>
    <scope>NUCLEOTIDE SEQUENCE [LARGE SCALE GENOMIC DNA]</scope>
    <source>
        <strain evidence="5">2SM5</strain>
    </source>
</reference>
<dbReference type="InterPro" id="IPR018392">
    <property type="entry name" value="LysM"/>
</dbReference>
<dbReference type="AlphaFoldDB" id="A0A1H1RW46"/>
<evidence type="ECO:0000256" key="2">
    <source>
        <dbReference type="SAM" id="MobiDB-lite"/>
    </source>
</evidence>
<evidence type="ECO:0000313" key="4">
    <source>
        <dbReference type="EMBL" id="SDS39960.1"/>
    </source>
</evidence>
<feature type="compositionally biased region" description="Basic and acidic residues" evidence="2">
    <location>
        <begin position="625"/>
        <end position="640"/>
    </location>
</feature>
<dbReference type="Proteomes" id="UP000243426">
    <property type="component" value="Chromosome I"/>
</dbReference>
<feature type="coiled-coil region" evidence="1">
    <location>
        <begin position="298"/>
        <end position="346"/>
    </location>
</feature>
<keyword evidence="5" id="KW-1185">Reference proteome</keyword>
<dbReference type="InterPro" id="IPR036779">
    <property type="entry name" value="LysM_dom_sf"/>
</dbReference>
<organism evidence="4 5">
    <name type="scientific">Halopseudomonas litoralis</name>
    <dbReference type="NCBI Taxonomy" id="797277"/>
    <lineage>
        <taxon>Bacteria</taxon>
        <taxon>Pseudomonadati</taxon>
        <taxon>Pseudomonadota</taxon>
        <taxon>Gammaproteobacteria</taxon>
        <taxon>Pseudomonadales</taxon>
        <taxon>Pseudomonadaceae</taxon>
        <taxon>Halopseudomonas</taxon>
    </lineage>
</organism>
<dbReference type="Gene3D" id="3.10.350.10">
    <property type="entry name" value="LysM domain"/>
    <property type="match status" value="1"/>
</dbReference>
<dbReference type="InterPro" id="IPR020012">
    <property type="entry name" value="LysM_FimV"/>
</dbReference>
<dbReference type="CDD" id="cd00118">
    <property type="entry name" value="LysM"/>
    <property type="match status" value="1"/>
</dbReference>
<dbReference type="RefSeq" id="WP_090273050.1">
    <property type="nucleotide sequence ID" value="NZ_LT629748.1"/>
</dbReference>
<feature type="domain" description="FimV N-terminal" evidence="3">
    <location>
        <begin position="25"/>
        <end position="131"/>
    </location>
</feature>
<feature type="region of interest" description="Disordered" evidence="2">
    <location>
        <begin position="594"/>
        <end position="640"/>
    </location>
</feature>
<feature type="region of interest" description="Disordered" evidence="2">
    <location>
        <begin position="351"/>
        <end position="383"/>
    </location>
</feature>
<keyword evidence="1" id="KW-0175">Coiled coil</keyword>
<name>A0A1H1RW46_9GAMM</name>